<dbReference type="Gramene" id="TraesWEE_scaffold_029196_01G000300.1">
    <property type="protein sequence ID" value="TraesWEE_scaffold_029196_01G000300.1"/>
    <property type="gene ID" value="TraesWEE_scaffold_029196_01G000300"/>
</dbReference>
<dbReference type="PANTHER" id="PTHR33450:SF6">
    <property type="entry name" value="OS09G0511200 PROTEIN"/>
    <property type="match status" value="1"/>
</dbReference>
<evidence type="ECO:0000313" key="1">
    <source>
        <dbReference type="EnsemblPlants" id="TraesCS5A02G294200.1.cds1"/>
    </source>
</evidence>
<organism evidence="1">
    <name type="scientific">Triticum aestivum</name>
    <name type="common">Wheat</name>
    <dbReference type="NCBI Taxonomy" id="4565"/>
    <lineage>
        <taxon>Eukaryota</taxon>
        <taxon>Viridiplantae</taxon>
        <taxon>Streptophyta</taxon>
        <taxon>Embryophyta</taxon>
        <taxon>Tracheophyta</taxon>
        <taxon>Spermatophyta</taxon>
        <taxon>Magnoliopsida</taxon>
        <taxon>Liliopsida</taxon>
        <taxon>Poales</taxon>
        <taxon>Poaceae</taxon>
        <taxon>BOP clade</taxon>
        <taxon>Pooideae</taxon>
        <taxon>Triticodae</taxon>
        <taxon>Triticeae</taxon>
        <taxon>Triticinae</taxon>
        <taxon>Triticum</taxon>
    </lineage>
</organism>
<name>A0A3B6KJQ7_WHEAT</name>
<protein>
    <submittedName>
        <fullName evidence="1">Uncharacterized protein</fullName>
    </submittedName>
</protein>
<dbReference type="Gramene" id="TraesARI5A03G02739100.1">
    <property type="protein sequence ID" value="TraesARI5A03G02739100.1.CDS1"/>
    <property type="gene ID" value="TraesARI5A03G02739100"/>
</dbReference>
<dbReference type="GeneID" id="123107395"/>
<evidence type="ECO:0000313" key="2">
    <source>
        <dbReference type="Proteomes" id="UP000019116"/>
    </source>
</evidence>
<dbReference type="EnsemblPlants" id="TraesCS5A02G294200.1">
    <property type="protein sequence ID" value="TraesCS5A02G294200.1.cds1"/>
    <property type="gene ID" value="TraesCS5A02G294200"/>
</dbReference>
<reference evidence="1" key="2">
    <citation type="submission" date="2018-10" db="UniProtKB">
        <authorList>
            <consortium name="EnsemblPlants"/>
        </authorList>
    </citation>
    <scope>IDENTIFICATION</scope>
</reference>
<dbReference type="Gramene" id="TraesLAC5A03G02650420.1">
    <property type="protein sequence ID" value="TraesLAC5A03G02650420.1.CDS1"/>
    <property type="gene ID" value="TraesLAC5A03G02650420"/>
</dbReference>
<dbReference type="Gramene" id="TraesSYM5A03G02726130.1">
    <property type="protein sequence ID" value="TraesSYM5A03G02726130.1.CDS1"/>
    <property type="gene ID" value="TraesSYM5A03G02726130"/>
</dbReference>
<gene>
    <name evidence="1" type="primary">LOC123107395</name>
</gene>
<dbReference type="Gramene" id="TraesROB_scaffold_016282_01G000500.1">
    <property type="protein sequence ID" value="TraesROB_scaffold_016282_01G000500.1"/>
    <property type="gene ID" value="TraesROB_scaffold_016282_01G000500"/>
</dbReference>
<dbReference type="Gramene" id="TraesNOR5A03G02718890.1">
    <property type="protein sequence ID" value="TraesNOR5A03G02718890.1.CDS1"/>
    <property type="gene ID" value="TraesNOR5A03G02718890"/>
</dbReference>
<reference evidence="1" key="1">
    <citation type="submission" date="2018-08" db="EMBL/GenBank/DDBJ databases">
        <authorList>
            <person name="Rossello M."/>
        </authorList>
    </citation>
    <scope>NUCLEOTIDE SEQUENCE [LARGE SCALE GENOMIC DNA]</scope>
    <source>
        <strain evidence="1">cv. Chinese Spring</strain>
    </source>
</reference>
<dbReference type="Gramene" id="TraesCLE_scaffold_050833_01G000200.1">
    <property type="protein sequence ID" value="TraesCLE_scaffold_050833_01G000200.1"/>
    <property type="gene ID" value="TraesCLE_scaffold_050833_01G000200"/>
</dbReference>
<dbReference type="PANTHER" id="PTHR33450">
    <property type="entry name" value="EMB|CAB67623.1-RELATED"/>
    <property type="match status" value="1"/>
</dbReference>
<dbReference type="Pfam" id="PF05553">
    <property type="entry name" value="DUF761"/>
    <property type="match status" value="1"/>
</dbReference>
<dbReference type="Proteomes" id="UP000019116">
    <property type="component" value="Chromosome 5A"/>
</dbReference>
<dbReference type="Gramene" id="TraesCS5A02G294200.1">
    <property type="protein sequence ID" value="TraesCS5A02G294200.1.cds1"/>
    <property type="gene ID" value="TraesCS5A02G294200"/>
</dbReference>
<dbReference type="InterPro" id="IPR008480">
    <property type="entry name" value="DUF761_pln"/>
</dbReference>
<dbReference type="Gramene" id="TraesLDM5A03G02699310.1">
    <property type="protein sequence ID" value="TraesLDM5A03G02699310.1.CDS1"/>
    <property type="gene ID" value="TraesLDM5A03G02699310"/>
</dbReference>
<dbReference type="AlphaFoldDB" id="A0A3B6KJQ7"/>
<dbReference type="Gramene" id="TraesPARA_EIv1.0_1559280.1">
    <property type="protein sequence ID" value="TraesPARA_EIv1.0_1559280.1.CDS1"/>
    <property type="gene ID" value="TraesPARA_EIv1.0_1559280"/>
</dbReference>
<keyword evidence="2" id="KW-1185">Reference proteome</keyword>
<dbReference type="RefSeq" id="XP_044385318.1">
    <property type="nucleotide sequence ID" value="XM_044529383.1"/>
</dbReference>
<dbReference type="OrthoDB" id="662547at2759"/>
<dbReference type="OMA" id="KYQVGEM"/>
<accession>A0A3B6KJQ7</accession>
<dbReference type="Gramene" id="TraesCS5A03G0717600.1">
    <property type="protein sequence ID" value="TraesCS5A03G0717600.1.CDS1"/>
    <property type="gene ID" value="TraesCS5A03G0717600"/>
</dbReference>
<sequence length="175" mass="19778">MKITNARALLKKAAAMCKSKTSVLTARLLILASVHRRLATVGAISHRIHALIVADREKGAKVDYHKALMLRKVEKPKYQVGEMVDPSHHLTLFDQEDGVGGCPDWTLHPIFSDDDDFCYTDEYGSDDDDGDDPSVMTAIRSNQEADLEFNMDDDIDLAAEMFIRRFREQMDENFS</sequence>
<dbReference type="Gramene" id="TraesCAD_scaffold_004146_01G000800.1">
    <property type="protein sequence ID" value="TraesCAD_scaffold_004146_01G000800.1"/>
    <property type="gene ID" value="TraesCAD_scaffold_004146_01G000800"/>
</dbReference>
<dbReference type="Gramene" id="TraesSTA5A03G02687340.1">
    <property type="protein sequence ID" value="TraesSTA5A03G02687340.1.CDS1"/>
    <property type="gene ID" value="TraesSTA5A03G02687340"/>
</dbReference>
<proteinExistence type="predicted"/>
<dbReference type="Gramene" id="TraesJUL5A03G02716500.1">
    <property type="protein sequence ID" value="TraesJUL5A03G02716500.1.CDS1"/>
    <property type="gene ID" value="TraesJUL5A03G02716500"/>
</dbReference>
<dbReference type="Gramene" id="TraesMAC5A03G02694300.1">
    <property type="protein sequence ID" value="TraesMAC5A03G02694300.1.CDS1"/>
    <property type="gene ID" value="TraesMAC5A03G02694300"/>
</dbReference>